<proteinExistence type="predicted"/>
<evidence type="ECO:0000313" key="2">
    <source>
        <dbReference type="Proteomes" id="UP000053477"/>
    </source>
</evidence>
<dbReference type="InParanoid" id="A0A0H2SB17"/>
<protein>
    <submittedName>
        <fullName evidence="1">Uncharacterized protein</fullName>
    </submittedName>
</protein>
<reference evidence="1 2" key="1">
    <citation type="submission" date="2015-04" db="EMBL/GenBank/DDBJ databases">
        <title>Complete genome sequence of Schizopora paradoxa KUC8140, a cosmopolitan wood degrader in East Asia.</title>
        <authorList>
            <consortium name="DOE Joint Genome Institute"/>
            <person name="Min B."/>
            <person name="Park H."/>
            <person name="Jang Y."/>
            <person name="Kim J.-J."/>
            <person name="Kim K.H."/>
            <person name="Pangilinan J."/>
            <person name="Lipzen A."/>
            <person name="Riley R."/>
            <person name="Grigoriev I.V."/>
            <person name="Spatafora J.W."/>
            <person name="Choi I.-G."/>
        </authorList>
    </citation>
    <scope>NUCLEOTIDE SEQUENCE [LARGE SCALE GENOMIC DNA]</scope>
    <source>
        <strain evidence="1 2">KUC8140</strain>
    </source>
</reference>
<organism evidence="1 2">
    <name type="scientific">Schizopora paradoxa</name>
    <dbReference type="NCBI Taxonomy" id="27342"/>
    <lineage>
        <taxon>Eukaryota</taxon>
        <taxon>Fungi</taxon>
        <taxon>Dikarya</taxon>
        <taxon>Basidiomycota</taxon>
        <taxon>Agaricomycotina</taxon>
        <taxon>Agaricomycetes</taxon>
        <taxon>Hymenochaetales</taxon>
        <taxon>Schizoporaceae</taxon>
        <taxon>Schizopora</taxon>
    </lineage>
</organism>
<dbReference type="EMBL" id="KQ085949">
    <property type="protein sequence ID" value="KLO14086.1"/>
    <property type="molecule type" value="Genomic_DNA"/>
</dbReference>
<sequence length="592" mass="66305">MDSDRREHDALDSTHLQVKENEVETKFVNSREDAKLLIDKTVIDFMEGLMDRVRNSSGRSLEDLVDSQADWHTATIPSSPCQAPLSHDISRSESDSDELRRAYEMRTILEPSSVVLRALSNLFNRQLEDCSERITAIRAGAVLSSFPVEILSSILEMGAYCSPGYTSGIAKADWIIESVNAAVRISSVCSRFRHIAIHTPSMWNRICVGMPEEMLKTCVDRAGSLGLDIFFDISIMGHSTPEPREELALPFLEFIVTVAGSWRQFDHHCFTHLSAGNSLPVDEMSELEVMTSGLYAPRLSEPAVRYGEGDGDDFDEGNHWSLDNSRWHKIFHYYSTWTVPALQSMSTFNLIPIPFSGCSSIGILYIDMDYTNSRSMPRAPRRSFDANGVSAFLSSCTVLRKFTLRLTQATLSPDAPPISHPQSTTIKEFHLYLDQCGGDAIERFINAIRCPNTDRLALTVICGKVGGLRVFHHQTDIVSGIFSNPEVFPHLEHLHFSALSEQPGFLDQYIDSVGLPIERIPNLKSLALRLHHVRPVGFGQMIPAQLSSILLEEPSPGSRDWVSDVWYLAQEQGRAIQVFVSEFDGATPYRIY</sequence>
<accession>A0A0H2SB17</accession>
<evidence type="ECO:0000313" key="1">
    <source>
        <dbReference type="EMBL" id="KLO14086.1"/>
    </source>
</evidence>
<gene>
    <name evidence="1" type="ORF">SCHPADRAFT_996881</name>
</gene>
<keyword evidence="2" id="KW-1185">Reference proteome</keyword>
<dbReference type="AlphaFoldDB" id="A0A0H2SB17"/>
<dbReference type="Proteomes" id="UP000053477">
    <property type="component" value="Unassembled WGS sequence"/>
</dbReference>
<name>A0A0H2SB17_9AGAM</name>
<dbReference type="Gene3D" id="1.20.1280.50">
    <property type="match status" value="1"/>
</dbReference>
<dbReference type="OrthoDB" id="3181259at2759"/>